<name>A0AAI8CIN0_9FLAO</name>
<dbReference type="SUPFAM" id="SSF49265">
    <property type="entry name" value="Fibronectin type III"/>
    <property type="match status" value="1"/>
</dbReference>
<dbReference type="InterPro" id="IPR003961">
    <property type="entry name" value="FN3_dom"/>
</dbReference>
<gene>
    <name evidence="1" type="ORF">UN65_10480</name>
</gene>
<dbReference type="PROSITE" id="PS51257">
    <property type="entry name" value="PROKAR_LIPOPROTEIN"/>
    <property type="match status" value="1"/>
</dbReference>
<dbReference type="InterPro" id="IPR036116">
    <property type="entry name" value="FN3_sf"/>
</dbReference>
<sequence>MKVFNNILFLFFAITIAACDDILEKDITTDVINVVTPKEGHIVESNIVSFQWETLKGANKYRLQIEDKNALLIRDTLTSKTFLKLPLLPGNYKFKIRGENLGYESKYTTLTSFEIKSPTSLENQLVILKSPYSGFSTNKNNLTLVWDPIKIAASYTLELYDVTNSNVLLFSKEGITASTYSLDSNNLKTDALYEWRVKAVNATSVTDFNKATFLLDTTPPNAPQNIFPNNADTRKVNTAIDFSWKLDSDSGIIKSPIDYYIIEFATDSDFSRGLESQIINTTSCQKTFATTGTFFWRVKAKDKAGNIGLGYSKPFSLLIN</sequence>
<dbReference type="Proteomes" id="UP000304840">
    <property type="component" value="Chromosome"/>
</dbReference>
<dbReference type="CDD" id="cd00063">
    <property type="entry name" value="FN3"/>
    <property type="match status" value="1"/>
</dbReference>
<organism evidence="1 2">
    <name type="scientific">Flavobacterium columnare</name>
    <dbReference type="NCBI Taxonomy" id="996"/>
    <lineage>
        <taxon>Bacteria</taxon>
        <taxon>Pseudomonadati</taxon>
        <taxon>Bacteroidota</taxon>
        <taxon>Flavobacteriia</taxon>
        <taxon>Flavobacteriales</taxon>
        <taxon>Flavobacteriaceae</taxon>
        <taxon>Flavobacterium</taxon>
    </lineage>
</organism>
<accession>A0AAI8CIN0</accession>
<reference evidence="2" key="1">
    <citation type="submission" date="2016-03" db="EMBL/GenBank/DDBJ databases">
        <title>Flavobacterium columnare strain B185, complete genome.</title>
        <authorList>
            <person name="Sundberg L.-R."/>
            <person name="Papponen P."/>
            <person name="Laanto E."/>
        </authorList>
    </citation>
    <scope>NUCLEOTIDE SEQUENCE [LARGE SCALE GENOMIC DNA]</scope>
    <source>
        <strain evidence="2">B185</strain>
    </source>
</reference>
<dbReference type="Gene3D" id="2.60.40.10">
    <property type="entry name" value="Immunoglobulins"/>
    <property type="match status" value="3"/>
</dbReference>
<protein>
    <submittedName>
        <fullName evidence="1">Fibronectin type III domain-containing protein</fullName>
    </submittedName>
</protein>
<dbReference type="GeneID" id="60758432"/>
<evidence type="ECO:0000313" key="1">
    <source>
        <dbReference type="EMBL" id="AMO20703.1"/>
    </source>
</evidence>
<reference evidence="1 2" key="2">
    <citation type="submission" date="2019-05" db="EMBL/GenBank/DDBJ databases">
        <authorList>
            <person name="Ravantti J.J."/>
        </authorList>
    </citation>
    <scope>NUCLEOTIDE SEQUENCE [LARGE SCALE GENOMIC DNA]</scope>
    <source>
        <strain evidence="1 2">B185</strain>
    </source>
</reference>
<evidence type="ECO:0000313" key="2">
    <source>
        <dbReference type="Proteomes" id="UP000304840"/>
    </source>
</evidence>
<proteinExistence type="predicted"/>
<dbReference type="EMBL" id="CP010992">
    <property type="protein sequence ID" value="AMO20703.1"/>
    <property type="molecule type" value="Genomic_DNA"/>
</dbReference>
<dbReference type="AlphaFoldDB" id="A0AAI8CIN0"/>
<dbReference type="InterPro" id="IPR013783">
    <property type="entry name" value="Ig-like_fold"/>
</dbReference>
<dbReference type="RefSeq" id="WP_014166072.1">
    <property type="nucleotide sequence ID" value="NZ_CP010992.1"/>
</dbReference>